<dbReference type="PRINTS" id="PR00721">
    <property type="entry name" value="STOMATIN"/>
</dbReference>
<dbReference type="AlphaFoldDB" id="I4B5D7"/>
<dbReference type="PATRIC" id="fig|869212.3.peg.1848"/>
<reference evidence="4 5" key="1">
    <citation type="submission" date="2012-06" db="EMBL/GenBank/DDBJ databases">
        <title>The complete chromosome of genome of Turneriella parva DSM 21527.</title>
        <authorList>
            <consortium name="US DOE Joint Genome Institute (JGI-PGF)"/>
            <person name="Lucas S."/>
            <person name="Han J."/>
            <person name="Lapidus A."/>
            <person name="Bruce D."/>
            <person name="Goodwin L."/>
            <person name="Pitluck S."/>
            <person name="Peters L."/>
            <person name="Kyrpides N."/>
            <person name="Mavromatis K."/>
            <person name="Ivanova N."/>
            <person name="Mikhailova N."/>
            <person name="Chertkov O."/>
            <person name="Detter J.C."/>
            <person name="Tapia R."/>
            <person name="Han C."/>
            <person name="Land M."/>
            <person name="Hauser L."/>
            <person name="Markowitz V."/>
            <person name="Cheng J.-F."/>
            <person name="Hugenholtz P."/>
            <person name="Woyke T."/>
            <person name="Wu D."/>
            <person name="Gronow S."/>
            <person name="Wellnitz S."/>
            <person name="Brambilla E."/>
            <person name="Klenk H.-P."/>
            <person name="Eisen J.A."/>
        </authorList>
    </citation>
    <scope>NUCLEOTIDE SEQUENCE [LARGE SCALE GENOMIC DNA]</scope>
    <source>
        <strain evidence="5">ATCC BAA-1111 / DSM 21527 / NCTC 11395 / H</strain>
    </source>
</reference>
<accession>I4B5D7</accession>
<dbReference type="EMBL" id="CP002959">
    <property type="protein sequence ID" value="AFM12494.1"/>
    <property type="molecule type" value="Genomic_DNA"/>
</dbReference>
<comment type="subcellular location">
    <subcellularLocation>
        <location evidence="1">Membrane</location>
        <topology evidence="1">Single-pass membrane protein</topology>
    </subcellularLocation>
</comment>
<dbReference type="STRING" id="869212.Turpa_1847"/>
<dbReference type="InterPro" id="IPR001107">
    <property type="entry name" value="Band_7"/>
</dbReference>
<sequence length="316" mass="35208">MENFATILVLGIFFLVLRMFRIIPMRALAVKERLGAFKGVLKPGFHFIVPFIDRIAYVHDAREQVIDIPKQRCITRDNVEVDVDGVVYLKVVDAQKASYGISNYHAAVISLAQTTMRSEIGKMALDDTFRERDKINDKIVMEIDKASEPWGIKFIRYEIRTIEPSANMMNTMEKQMEAERQKRADITLAQGEKQARINVSEGEKQAAINVSTGEKQKRINEAEGRSKEITLVADATANGLKRIAQAIGQPGGASAVKMRIVEQFLEEFGKVLAHSKISVVPGRIAELQAYFQGLSTLTGQTAEAAKPATQQPRSAK</sequence>
<dbReference type="SMART" id="SM00244">
    <property type="entry name" value="PHB"/>
    <property type="match status" value="1"/>
</dbReference>
<dbReference type="OrthoDB" id="9809197at2"/>
<dbReference type="Pfam" id="PF16200">
    <property type="entry name" value="Band_7_C"/>
    <property type="match status" value="1"/>
</dbReference>
<evidence type="ECO:0000259" key="3">
    <source>
        <dbReference type="SMART" id="SM00244"/>
    </source>
</evidence>
<dbReference type="InterPro" id="IPR032435">
    <property type="entry name" value="STML2-like_C"/>
</dbReference>
<dbReference type="Gene3D" id="3.30.479.30">
    <property type="entry name" value="Band 7 domain"/>
    <property type="match status" value="1"/>
</dbReference>
<gene>
    <name evidence="4" type="ordered locus">Turpa_1847</name>
</gene>
<comment type="similarity">
    <text evidence="2">Belongs to the band 7/mec-2 family.</text>
</comment>
<dbReference type="GO" id="GO:0005886">
    <property type="term" value="C:plasma membrane"/>
    <property type="evidence" value="ECO:0007669"/>
    <property type="project" value="UniProtKB-ARBA"/>
</dbReference>
<dbReference type="HOGENOM" id="CLU_024949_2_2_12"/>
<organism evidence="4 5">
    <name type="scientific">Turneriella parva (strain ATCC BAA-1111 / DSM 21527 / NCTC 11395 / H)</name>
    <name type="common">Leptospira parva</name>
    <dbReference type="NCBI Taxonomy" id="869212"/>
    <lineage>
        <taxon>Bacteria</taxon>
        <taxon>Pseudomonadati</taxon>
        <taxon>Spirochaetota</taxon>
        <taxon>Spirochaetia</taxon>
        <taxon>Leptospirales</taxon>
        <taxon>Leptospiraceae</taxon>
        <taxon>Turneriella</taxon>
    </lineage>
</organism>
<keyword evidence="5" id="KW-1185">Reference proteome</keyword>
<evidence type="ECO:0000313" key="4">
    <source>
        <dbReference type="EMBL" id="AFM12494.1"/>
    </source>
</evidence>
<evidence type="ECO:0000313" key="5">
    <source>
        <dbReference type="Proteomes" id="UP000006048"/>
    </source>
</evidence>
<dbReference type="RefSeq" id="WP_014803003.1">
    <property type="nucleotide sequence ID" value="NC_018020.1"/>
</dbReference>
<dbReference type="PANTHER" id="PTHR43327">
    <property type="entry name" value="STOMATIN-LIKE PROTEIN 2, MITOCHONDRIAL"/>
    <property type="match status" value="1"/>
</dbReference>
<dbReference type="Proteomes" id="UP000006048">
    <property type="component" value="Chromosome"/>
</dbReference>
<dbReference type="SUPFAM" id="SSF117892">
    <property type="entry name" value="Band 7/SPFH domain"/>
    <property type="match status" value="1"/>
</dbReference>
<evidence type="ECO:0000256" key="2">
    <source>
        <dbReference type="ARBA" id="ARBA00008164"/>
    </source>
</evidence>
<dbReference type="InterPro" id="IPR050710">
    <property type="entry name" value="Band7/mec-2_domain"/>
</dbReference>
<dbReference type="PANTHER" id="PTHR43327:SF10">
    <property type="entry name" value="STOMATIN-LIKE PROTEIN 2, MITOCHONDRIAL"/>
    <property type="match status" value="1"/>
</dbReference>
<dbReference type="InterPro" id="IPR001972">
    <property type="entry name" value="Stomatin_HflK_fam"/>
</dbReference>
<dbReference type="GO" id="GO:0098552">
    <property type="term" value="C:side of membrane"/>
    <property type="evidence" value="ECO:0007669"/>
    <property type="project" value="UniProtKB-ARBA"/>
</dbReference>
<feature type="domain" description="Band 7" evidence="3">
    <location>
        <begin position="18"/>
        <end position="176"/>
    </location>
</feature>
<protein>
    <submittedName>
        <fullName evidence="4">SPFH domain, Band 7 family protein</fullName>
    </submittedName>
</protein>
<dbReference type="FunFam" id="3.30.479.30:FF:000004">
    <property type="entry name" value="Putative membrane protease family, stomatin"/>
    <property type="match status" value="1"/>
</dbReference>
<evidence type="ECO:0000256" key="1">
    <source>
        <dbReference type="ARBA" id="ARBA00004167"/>
    </source>
</evidence>
<dbReference type="InterPro" id="IPR036013">
    <property type="entry name" value="Band_7/SPFH_dom_sf"/>
</dbReference>
<name>I4B5D7_TURPD</name>
<dbReference type="Pfam" id="PF01145">
    <property type="entry name" value="Band_7"/>
    <property type="match status" value="1"/>
</dbReference>
<proteinExistence type="inferred from homology"/>
<dbReference type="KEGG" id="tpx:Turpa_1847"/>
<dbReference type="CDD" id="cd08829">
    <property type="entry name" value="SPFH_paraslipin"/>
    <property type="match status" value="1"/>
</dbReference>